<organism evidence="1 2">
    <name type="scientific">Paenibacillus aestuarii</name>
    <dbReference type="NCBI Taxonomy" id="516965"/>
    <lineage>
        <taxon>Bacteria</taxon>
        <taxon>Bacillati</taxon>
        <taxon>Bacillota</taxon>
        <taxon>Bacilli</taxon>
        <taxon>Bacillales</taxon>
        <taxon>Paenibacillaceae</taxon>
        <taxon>Paenibacillus</taxon>
    </lineage>
</organism>
<evidence type="ECO:0000313" key="1">
    <source>
        <dbReference type="EMBL" id="MFC5450102.1"/>
    </source>
</evidence>
<sequence>MNMNIIALENLMLERKMEVEKAAAIAWQACCIEKKQRQIIRGVVLKFIAVSRKAQFQTSTACCCC</sequence>
<accession>A0ABW0KAP3</accession>
<dbReference type="RefSeq" id="WP_270885403.1">
    <property type="nucleotide sequence ID" value="NZ_JAQFVF010000089.1"/>
</dbReference>
<name>A0ABW0KAP3_9BACL</name>
<dbReference type="EMBL" id="JBHSMJ010000025">
    <property type="protein sequence ID" value="MFC5450102.1"/>
    <property type="molecule type" value="Genomic_DNA"/>
</dbReference>
<reference evidence="2" key="1">
    <citation type="journal article" date="2019" name="Int. J. Syst. Evol. Microbiol.">
        <title>The Global Catalogue of Microorganisms (GCM) 10K type strain sequencing project: providing services to taxonomists for standard genome sequencing and annotation.</title>
        <authorList>
            <consortium name="The Broad Institute Genomics Platform"/>
            <consortium name="The Broad Institute Genome Sequencing Center for Infectious Disease"/>
            <person name="Wu L."/>
            <person name="Ma J."/>
        </authorList>
    </citation>
    <scope>NUCLEOTIDE SEQUENCE [LARGE SCALE GENOMIC DNA]</scope>
    <source>
        <strain evidence="2">KACC 11904</strain>
    </source>
</reference>
<gene>
    <name evidence="1" type="ORF">ACFPOG_17780</name>
</gene>
<protein>
    <submittedName>
        <fullName evidence="1">Uncharacterized protein</fullName>
    </submittedName>
</protein>
<evidence type="ECO:0000313" key="2">
    <source>
        <dbReference type="Proteomes" id="UP001596044"/>
    </source>
</evidence>
<comment type="caution">
    <text evidence="1">The sequence shown here is derived from an EMBL/GenBank/DDBJ whole genome shotgun (WGS) entry which is preliminary data.</text>
</comment>
<dbReference type="Proteomes" id="UP001596044">
    <property type="component" value="Unassembled WGS sequence"/>
</dbReference>
<proteinExistence type="predicted"/>
<keyword evidence="2" id="KW-1185">Reference proteome</keyword>